<dbReference type="PANTHER" id="PTHR13246:SF1">
    <property type="entry name" value="CYTOSOLIC ENDO-BETA-N-ACETYLGLUCOSAMINIDASE"/>
    <property type="match status" value="1"/>
</dbReference>
<dbReference type="GO" id="GO:0033925">
    <property type="term" value="F:mannosyl-glycoprotein endo-beta-N-acetylglucosaminidase activity"/>
    <property type="evidence" value="ECO:0007669"/>
    <property type="project" value="UniProtKB-EC"/>
</dbReference>
<accession>A0A9J6D3D1</accession>
<evidence type="ECO:0000313" key="2">
    <source>
        <dbReference type="EMBL" id="KAH8001158.1"/>
    </source>
</evidence>
<feature type="domain" description="Cytosolic endo-beta-N-acetylglucosaminidase TIM barrel" evidence="1">
    <location>
        <begin position="33"/>
        <end position="207"/>
    </location>
</feature>
<evidence type="ECO:0000259" key="1">
    <source>
        <dbReference type="Pfam" id="PF03644"/>
    </source>
</evidence>
<reference evidence="2" key="2">
    <citation type="submission" date="2021-09" db="EMBL/GenBank/DDBJ databases">
        <authorList>
            <person name="Jia N."/>
            <person name="Wang J."/>
            <person name="Shi W."/>
            <person name="Du L."/>
            <person name="Sun Y."/>
            <person name="Zhan W."/>
            <person name="Jiang J."/>
            <person name="Wang Q."/>
            <person name="Zhang B."/>
            <person name="Ji P."/>
            <person name="Sakyi L.B."/>
            <person name="Cui X."/>
            <person name="Yuan T."/>
            <person name="Jiang B."/>
            <person name="Yang W."/>
            <person name="Lam T.T.-Y."/>
            <person name="Chang Q."/>
            <person name="Ding S."/>
            <person name="Wang X."/>
            <person name="Zhu J."/>
            <person name="Ruan X."/>
            <person name="Zhao L."/>
            <person name="Wei J."/>
            <person name="Que T."/>
            <person name="Du C."/>
            <person name="Cheng J."/>
            <person name="Dai P."/>
            <person name="Han X."/>
            <person name="Huang E."/>
            <person name="Gao Y."/>
            <person name="Liu J."/>
            <person name="Shao H."/>
            <person name="Ye R."/>
            <person name="Li L."/>
            <person name="Wei W."/>
            <person name="Wang X."/>
            <person name="Wang C."/>
            <person name="Huo Q."/>
            <person name="Li W."/>
            <person name="Guo W."/>
            <person name="Chen H."/>
            <person name="Chen S."/>
            <person name="Zhou L."/>
            <person name="Zhou L."/>
            <person name="Ni X."/>
            <person name="Tian J."/>
            <person name="Zhou Y."/>
            <person name="Sheng Y."/>
            <person name="Liu T."/>
            <person name="Pan Y."/>
            <person name="Xia L."/>
            <person name="Li J."/>
            <person name="Zhao F."/>
            <person name="Cao W."/>
        </authorList>
    </citation>
    <scope>NUCLEOTIDE SEQUENCE</scope>
    <source>
        <strain evidence="2">Rmic-2018</strain>
        <tissue evidence="2">Larvae</tissue>
    </source>
</reference>
<dbReference type="GO" id="GO:0005829">
    <property type="term" value="C:cytosol"/>
    <property type="evidence" value="ECO:0007669"/>
    <property type="project" value="UniProtKB-SubCell"/>
</dbReference>
<dbReference type="Gene3D" id="3.20.20.80">
    <property type="entry name" value="Glycosidases"/>
    <property type="match status" value="1"/>
</dbReference>
<evidence type="ECO:0000313" key="3">
    <source>
        <dbReference type="Proteomes" id="UP000821866"/>
    </source>
</evidence>
<dbReference type="InterPro" id="IPR032979">
    <property type="entry name" value="ENGase"/>
</dbReference>
<dbReference type="Pfam" id="PF03644">
    <property type="entry name" value="Glyco_hydro_85"/>
    <property type="match status" value="1"/>
</dbReference>
<name>A0A9J6D3D1_RHIMP</name>
<dbReference type="InterPro" id="IPR005201">
    <property type="entry name" value="TIM_ENGase"/>
</dbReference>
<dbReference type="EMBL" id="JABSTU010000066">
    <property type="protein sequence ID" value="KAH8001158.1"/>
    <property type="molecule type" value="Genomic_DNA"/>
</dbReference>
<protein>
    <recommendedName>
        <fullName evidence="1">Cytosolic endo-beta-N-acetylglucosaminidase TIM barrel domain-containing protein</fullName>
    </recommendedName>
</protein>
<dbReference type="VEuPathDB" id="VectorBase:LOC119182078"/>
<proteinExistence type="predicted"/>
<dbReference type="AlphaFoldDB" id="A0A9J6D3D1"/>
<dbReference type="Proteomes" id="UP000821866">
    <property type="component" value="Unassembled WGS sequence"/>
</dbReference>
<dbReference type="PANTHER" id="PTHR13246">
    <property type="entry name" value="ENDO BETA N-ACETYLGLUCOSAMINIDASE"/>
    <property type="match status" value="1"/>
</dbReference>
<reference evidence="2" key="1">
    <citation type="journal article" date="2020" name="Cell">
        <title>Large-Scale Comparative Analyses of Tick Genomes Elucidate Their Genetic Diversity and Vector Capacities.</title>
        <authorList>
            <consortium name="Tick Genome and Microbiome Consortium (TIGMIC)"/>
            <person name="Jia N."/>
            <person name="Wang J."/>
            <person name="Shi W."/>
            <person name="Du L."/>
            <person name="Sun Y."/>
            <person name="Zhan W."/>
            <person name="Jiang J.F."/>
            <person name="Wang Q."/>
            <person name="Zhang B."/>
            <person name="Ji P."/>
            <person name="Bell-Sakyi L."/>
            <person name="Cui X.M."/>
            <person name="Yuan T.T."/>
            <person name="Jiang B.G."/>
            <person name="Yang W.F."/>
            <person name="Lam T.T."/>
            <person name="Chang Q.C."/>
            <person name="Ding S.J."/>
            <person name="Wang X.J."/>
            <person name="Zhu J.G."/>
            <person name="Ruan X.D."/>
            <person name="Zhao L."/>
            <person name="Wei J.T."/>
            <person name="Ye R.Z."/>
            <person name="Que T.C."/>
            <person name="Du C.H."/>
            <person name="Zhou Y.H."/>
            <person name="Cheng J.X."/>
            <person name="Dai P.F."/>
            <person name="Guo W.B."/>
            <person name="Han X.H."/>
            <person name="Huang E.J."/>
            <person name="Li L.F."/>
            <person name="Wei W."/>
            <person name="Gao Y.C."/>
            <person name="Liu J.Z."/>
            <person name="Shao H.Z."/>
            <person name="Wang X."/>
            <person name="Wang C.C."/>
            <person name="Yang T.C."/>
            <person name="Huo Q.B."/>
            <person name="Li W."/>
            <person name="Chen H.Y."/>
            <person name="Chen S.E."/>
            <person name="Zhou L.G."/>
            <person name="Ni X.B."/>
            <person name="Tian J.H."/>
            <person name="Sheng Y."/>
            <person name="Liu T."/>
            <person name="Pan Y.S."/>
            <person name="Xia L.Y."/>
            <person name="Li J."/>
            <person name="Zhao F."/>
            <person name="Cao W.C."/>
        </authorList>
    </citation>
    <scope>NUCLEOTIDE SEQUENCE</scope>
    <source>
        <strain evidence="2">Rmic-2018</strain>
    </source>
</reference>
<keyword evidence="3" id="KW-1185">Reference proteome</keyword>
<sequence>MSVIEPLKTLEELLSFDRLLLFVVEPSRDVGRGTVTLKSEEGAKAINKIKGAHLVAKVASQLARVAARQWFDGWLVRIVTGLQRSPLRHQPPCCLERRNAPRCAGSTVVWQASARPGGKVEPQSKLNDKNLRFFDSCYGIVLNFKWDEDLFSESAESAGKRRGDVYAGIDILARGTCYESRFEMHKAVSIALQYSLSAAISGAGCVYVEDRVVHLDQCLMSIPCTAQTSR</sequence>
<organism evidence="2 3">
    <name type="scientific">Rhipicephalus microplus</name>
    <name type="common">Cattle tick</name>
    <name type="synonym">Boophilus microplus</name>
    <dbReference type="NCBI Taxonomy" id="6941"/>
    <lineage>
        <taxon>Eukaryota</taxon>
        <taxon>Metazoa</taxon>
        <taxon>Ecdysozoa</taxon>
        <taxon>Arthropoda</taxon>
        <taxon>Chelicerata</taxon>
        <taxon>Arachnida</taxon>
        <taxon>Acari</taxon>
        <taxon>Parasitiformes</taxon>
        <taxon>Ixodida</taxon>
        <taxon>Ixodoidea</taxon>
        <taxon>Ixodidae</taxon>
        <taxon>Rhipicephalinae</taxon>
        <taxon>Rhipicephalus</taxon>
        <taxon>Boophilus</taxon>
    </lineage>
</organism>
<comment type="caution">
    <text evidence="2">The sequence shown here is derived from an EMBL/GenBank/DDBJ whole genome shotgun (WGS) entry which is preliminary data.</text>
</comment>
<gene>
    <name evidence="2" type="ORF">HPB51_026336</name>
</gene>